<comment type="caution">
    <text evidence="8">The sequence shown here is derived from an EMBL/GenBank/DDBJ whole genome shotgun (WGS) entry which is preliminary data.</text>
</comment>
<dbReference type="InterPro" id="IPR011010">
    <property type="entry name" value="DNA_brk_join_enz"/>
</dbReference>
<dbReference type="PROSITE" id="PS51898">
    <property type="entry name" value="TYR_RECOMBINASE"/>
    <property type="match status" value="1"/>
</dbReference>
<evidence type="ECO:0000313" key="9">
    <source>
        <dbReference type="Proteomes" id="UP000326903"/>
    </source>
</evidence>
<dbReference type="Pfam" id="PF13102">
    <property type="entry name" value="Phage_int_SAM_5"/>
    <property type="match status" value="1"/>
</dbReference>
<dbReference type="SUPFAM" id="SSF56349">
    <property type="entry name" value="DNA breaking-rejoining enzymes"/>
    <property type="match status" value="1"/>
</dbReference>
<dbReference type="RefSeq" id="WP_150416305.1">
    <property type="nucleotide sequence ID" value="NZ_VYQF01000007.1"/>
</dbReference>
<dbReference type="InterPro" id="IPR013762">
    <property type="entry name" value="Integrase-like_cat_sf"/>
</dbReference>
<dbReference type="Pfam" id="PF17293">
    <property type="entry name" value="Arm-DNA-bind_5"/>
    <property type="match status" value="1"/>
</dbReference>
<dbReference type="Pfam" id="PF00589">
    <property type="entry name" value="Phage_integrase"/>
    <property type="match status" value="1"/>
</dbReference>
<proteinExistence type="inferred from homology"/>
<sequence>MQTQLSFSILFWIKKNRMKNGKAPIYARVTINGNRLEISAQREISVVGWNPGSQKVRGKSAEANMINNDLAFIKTKILSCRSRLEARNEIVSIESFKKEYAGVVERPRMLMEIIQQHNNDIKTLIDKGYSKATWVKYNTTYRHIREFLKWKFNIADINLKKLNFEFITDFEFYLKSQKNIDVNTNAKYIKNIKKIVRECVSKNWLDKDPFMAYKVKAKKTDREFLSELELQTIHEKEFTIERLQHIKDLFLFSCYTGLAYIDIYNLTANNISIGIDGEKWIFTHRQKTETPSRIPLLQPALDILDQYSNHPVAVAGKRLLPVPSNQRMNSYLKEIAAICGINKKLTFHVARHTFATTVTLTNGVPIESISKMLGHTKIQTTQIYAKILDKKVSNDMQALRRKFQVSSKIIDKKIG</sequence>
<dbReference type="InterPro" id="IPR002104">
    <property type="entry name" value="Integrase_catalytic"/>
</dbReference>
<organism evidence="8 9">
    <name type="scientific">Ginsengibacter hankyongi</name>
    <dbReference type="NCBI Taxonomy" id="2607284"/>
    <lineage>
        <taxon>Bacteria</taxon>
        <taxon>Pseudomonadati</taxon>
        <taxon>Bacteroidota</taxon>
        <taxon>Chitinophagia</taxon>
        <taxon>Chitinophagales</taxon>
        <taxon>Chitinophagaceae</taxon>
        <taxon>Ginsengibacter</taxon>
    </lineage>
</organism>
<evidence type="ECO:0000256" key="5">
    <source>
        <dbReference type="PROSITE-ProRule" id="PRU01248"/>
    </source>
</evidence>
<dbReference type="EMBL" id="VYQF01000007">
    <property type="protein sequence ID" value="KAA9036563.1"/>
    <property type="molecule type" value="Genomic_DNA"/>
</dbReference>
<keyword evidence="4" id="KW-0233">DNA recombination</keyword>
<evidence type="ECO:0000256" key="1">
    <source>
        <dbReference type="ARBA" id="ARBA00008857"/>
    </source>
</evidence>
<protein>
    <submittedName>
        <fullName evidence="8">Site-specific integrase</fullName>
    </submittedName>
</protein>
<evidence type="ECO:0000256" key="3">
    <source>
        <dbReference type="ARBA" id="ARBA00023125"/>
    </source>
</evidence>
<gene>
    <name evidence="8" type="ORF">FW778_18270</name>
</gene>
<dbReference type="AlphaFoldDB" id="A0A5J5IFY2"/>
<dbReference type="InterPro" id="IPR010998">
    <property type="entry name" value="Integrase_recombinase_N"/>
</dbReference>
<feature type="domain" description="Tyr recombinase" evidence="6">
    <location>
        <begin position="220"/>
        <end position="404"/>
    </location>
</feature>
<dbReference type="PANTHER" id="PTHR30349:SF64">
    <property type="entry name" value="PROPHAGE INTEGRASE INTD-RELATED"/>
    <property type="match status" value="1"/>
</dbReference>
<evidence type="ECO:0000259" key="6">
    <source>
        <dbReference type="PROSITE" id="PS51898"/>
    </source>
</evidence>
<dbReference type="Gene3D" id="1.10.150.130">
    <property type="match status" value="1"/>
</dbReference>
<keyword evidence="9" id="KW-1185">Reference proteome</keyword>
<comment type="similarity">
    <text evidence="1">Belongs to the 'phage' integrase family.</text>
</comment>
<dbReference type="GO" id="GO:0003677">
    <property type="term" value="F:DNA binding"/>
    <property type="evidence" value="ECO:0007669"/>
    <property type="project" value="UniProtKB-UniRule"/>
</dbReference>
<evidence type="ECO:0000256" key="4">
    <source>
        <dbReference type="ARBA" id="ARBA00023172"/>
    </source>
</evidence>
<evidence type="ECO:0000313" key="8">
    <source>
        <dbReference type="EMBL" id="KAA9036563.1"/>
    </source>
</evidence>
<name>A0A5J5IFY2_9BACT</name>
<dbReference type="CDD" id="cd01185">
    <property type="entry name" value="INTN1_C_like"/>
    <property type="match status" value="1"/>
</dbReference>
<dbReference type="InterPro" id="IPR025269">
    <property type="entry name" value="SAM-like_dom"/>
</dbReference>
<evidence type="ECO:0000259" key="7">
    <source>
        <dbReference type="PROSITE" id="PS51900"/>
    </source>
</evidence>
<dbReference type="InterPro" id="IPR044068">
    <property type="entry name" value="CB"/>
</dbReference>
<keyword evidence="2" id="KW-0229">DNA integration</keyword>
<accession>A0A5J5IFY2</accession>
<dbReference type="Proteomes" id="UP000326903">
    <property type="component" value="Unassembled WGS sequence"/>
</dbReference>
<dbReference type="InterPro" id="IPR035386">
    <property type="entry name" value="Arm-DNA-bind_5"/>
</dbReference>
<reference evidence="8 9" key="1">
    <citation type="submission" date="2019-09" db="EMBL/GenBank/DDBJ databases">
        <title>Draft genome sequence of Ginsengibacter sp. BR5-29.</title>
        <authorList>
            <person name="Im W.-T."/>
        </authorList>
    </citation>
    <scope>NUCLEOTIDE SEQUENCE [LARGE SCALE GENOMIC DNA]</scope>
    <source>
        <strain evidence="8 9">BR5-29</strain>
    </source>
</reference>
<dbReference type="GO" id="GO:0015074">
    <property type="term" value="P:DNA integration"/>
    <property type="evidence" value="ECO:0007669"/>
    <property type="project" value="UniProtKB-KW"/>
</dbReference>
<dbReference type="Gene3D" id="1.10.443.10">
    <property type="entry name" value="Intergrase catalytic core"/>
    <property type="match status" value="1"/>
</dbReference>
<dbReference type="PANTHER" id="PTHR30349">
    <property type="entry name" value="PHAGE INTEGRASE-RELATED"/>
    <property type="match status" value="1"/>
</dbReference>
<keyword evidence="3 5" id="KW-0238">DNA-binding</keyword>
<dbReference type="GO" id="GO:0006310">
    <property type="term" value="P:DNA recombination"/>
    <property type="evidence" value="ECO:0007669"/>
    <property type="project" value="UniProtKB-KW"/>
</dbReference>
<feature type="domain" description="Core-binding (CB)" evidence="7">
    <location>
        <begin position="108"/>
        <end position="200"/>
    </location>
</feature>
<dbReference type="PROSITE" id="PS51900">
    <property type="entry name" value="CB"/>
    <property type="match status" value="1"/>
</dbReference>
<evidence type="ECO:0000256" key="2">
    <source>
        <dbReference type="ARBA" id="ARBA00022908"/>
    </source>
</evidence>
<dbReference type="InterPro" id="IPR050090">
    <property type="entry name" value="Tyrosine_recombinase_XerCD"/>
</dbReference>